<evidence type="ECO:0000256" key="1">
    <source>
        <dbReference type="SAM" id="MobiDB-lite"/>
    </source>
</evidence>
<dbReference type="AlphaFoldDB" id="A0A833XAW4"/>
<reference evidence="2" key="1">
    <citation type="submission" date="2015-10" db="EMBL/GenBank/DDBJ databases">
        <authorList>
            <person name="Martinez-Garcia P.J."/>
            <person name="Crepeau M.W."/>
            <person name="Puiu D."/>
            <person name="Gonzalez-Ibeas D."/>
            <person name="Whalen J."/>
            <person name="Stevens K."/>
            <person name="Paul R."/>
            <person name="Butterfield T."/>
            <person name="Britton M."/>
            <person name="Reagan R."/>
            <person name="Chakraborty S."/>
            <person name="Walawage S.L."/>
            <person name="Vasquez-Gross H.A."/>
            <person name="Cardeno C."/>
            <person name="Famula R."/>
            <person name="Pratt K."/>
            <person name="Kuruganti S."/>
            <person name="Aradhya M.K."/>
            <person name="Leslie C.A."/>
            <person name="Dandekar A.M."/>
            <person name="Salzberg S.L."/>
            <person name="Wegrzyn J.L."/>
            <person name="Langley C.H."/>
            <person name="Neale D.B."/>
        </authorList>
    </citation>
    <scope>NUCLEOTIDE SEQUENCE</scope>
    <source>
        <tissue evidence="2">Leaves</tissue>
    </source>
</reference>
<name>A0A833XAW4_JUGRE</name>
<reference evidence="2" key="2">
    <citation type="submission" date="2020-03" db="EMBL/GenBank/DDBJ databases">
        <title>Walnut 2.0.</title>
        <authorList>
            <person name="Marrano A."/>
            <person name="Britton M."/>
            <person name="Zimin A.V."/>
            <person name="Zaini P.A."/>
            <person name="Workman R."/>
            <person name="Puiu D."/>
            <person name="Bianco L."/>
            <person name="Allen B.J."/>
            <person name="Troggio M."/>
            <person name="Leslie C.A."/>
            <person name="Timp W."/>
            <person name="Dendekar A."/>
            <person name="Salzberg S.L."/>
            <person name="Neale D.B."/>
        </authorList>
    </citation>
    <scope>NUCLEOTIDE SEQUENCE</scope>
    <source>
        <tissue evidence="2">Leaves</tissue>
    </source>
</reference>
<dbReference type="EMBL" id="LIHL02000008">
    <property type="protein sequence ID" value="KAF5462715.1"/>
    <property type="molecule type" value="Genomic_DNA"/>
</dbReference>
<dbReference type="Proteomes" id="UP000619265">
    <property type="component" value="Unassembled WGS sequence"/>
</dbReference>
<sequence length="121" mass="13619">LPACFSPSLPYKLVFRTLQKERKGTTTMSSQNGFEAQHQQENPGEEHTFDRNCETIPEVGWYILGEDQQHVGPYALSELRVLPVSNSTVSGHVSISIMLNWYSELLKHLLSLFTSPGQSIL</sequence>
<protein>
    <submittedName>
        <fullName evidence="2">Uncharacterized protein</fullName>
    </submittedName>
</protein>
<evidence type="ECO:0000313" key="3">
    <source>
        <dbReference type="Proteomes" id="UP000619265"/>
    </source>
</evidence>
<proteinExistence type="predicted"/>
<gene>
    <name evidence="2" type="ORF">F2P56_018700</name>
</gene>
<accession>A0A833XAW4</accession>
<organism evidence="2 3">
    <name type="scientific">Juglans regia</name>
    <name type="common">English walnut</name>
    <dbReference type="NCBI Taxonomy" id="51240"/>
    <lineage>
        <taxon>Eukaryota</taxon>
        <taxon>Viridiplantae</taxon>
        <taxon>Streptophyta</taxon>
        <taxon>Embryophyta</taxon>
        <taxon>Tracheophyta</taxon>
        <taxon>Spermatophyta</taxon>
        <taxon>Magnoliopsida</taxon>
        <taxon>eudicotyledons</taxon>
        <taxon>Gunneridae</taxon>
        <taxon>Pentapetalae</taxon>
        <taxon>rosids</taxon>
        <taxon>fabids</taxon>
        <taxon>Fagales</taxon>
        <taxon>Juglandaceae</taxon>
        <taxon>Juglans</taxon>
    </lineage>
</organism>
<feature type="non-terminal residue" evidence="2">
    <location>
        <position position="121"/>
    </location>
</feature>
<dbReference type="Gramene" id="Jr08_14410_p2">
    <property type="protein sequence ID" value="cds.Jr08_14410_p2"/>
    <property type="gene ID" value="Jr08_14410"/>
</dbReference>
<feature type="compositionally biased region" description="Polar residues" evidence="1">
    <location>
        <begin position="25"/>
        <end position="42"/>
    </location>
</feature>
<feature type="region of interest" description="Disordered" evidence="1">
    <location>
        <begin position="22"/>
        <end position="49"/>
    </location>
</feature>
<evidence type="ECO:0000313" key="2">
    <source>
        <dbReference type="EMBL" id="KAF5462715.1"/>
    </source>
</evidence>
<comment type="caution">
    <text evidence="2">The sequence shown here is derived from an EMBL/GenBank/DDBJ whole genome shotgun (WGS) entry which is preliminary data.</text>
</comment>